<name>A0A704XRX3_SALER</name>
<feature type="non-terminal residue" evidence="1">
    <location>
        <position position="73"/>
    </location>
</feature>
<gene>
    <name evidence="1" type="ORF">G0I12_25905</name>
    <name evidence="2" type="ORF">G0I28_24015</name>
</gene>
<evidence type="ECO:0000313" key="2">
    <source>
        <dbReference type="EMBL" id="HAC8699704.1"/>
    </source>
</evidence>
<dbReference type="AlphaFoldDB" id="A0A704XRX3"/>
<sequence>MRRVTAIVNLDWIGEYGFRLGQMSMVMLHPAHYCSHCRSVELMLLSFYMATTVVSPESDYRCHGRPVERVNLL</sequence>
<evidence type="ECO:0000313" key="1">
    <source>
        <dbReference type="EMBL" id="HAC8387438.1"/>
    </source>
</evidence>
<dbReference type="EMBL" id="DAAMVQ010000059">
    <property type="protein sequence ID" value="HAC8387438.1"/>
    <property type="molecule type" value="Genomic_DNA"/>
</dbReference>
<organism evidence="1">
    <name type="scientific">Salmonella enterica</name>
    <name type="common">Salmonella choleraesuis</name>
    <dbReference type="NCBI Taxonomy" id="28901"/>
    <lineage>
        <taxon>Bacteria</taxon>
        <taxon>Pseudomonadati</taxon>
        <taxon>Pseudomonadota</taxon>
        <taxon>Gammaproteobacteria</taxon>
        <taxon>Enterobacterales</taxon>
        <taxon>Enterobacteriaceae</taxon>
        <taxon>Salmonella</taxon>
    </lineage>
</organism>
<accession>A0A704XRX3</accession>
<proteinExistence type="predicted"/>
<comment type="caution">
    <text evidence="1">The sequence shown here is derived from an EMBL/GenBank/DDBJ whole genome shotgun (WGS) entry which is preliminary data.</text>
</comment>
<reference evidence="1" key="1">
    <citation type="journal article" date="2018" name="Genome Biol.">
        <title>SKESA: strategic k-mer extension for scrupulous assemblies.</title>
        <authorList>
            <person name="Souvorov A."/>
            <person name="Agarwala R."/>
            <person name="Lipman D.J."/>
        </authorList>
    </citation>
    <scope>NUCLEOTIDE SEQUENCE</scope>
    <source>
        <strain evidence="1">S05238-15</strain>
        <strain evidence="2">S05347-15</strain>
    </source>
</reference>
<dbReference type="EMBL" id="DAAMXS010000046">
    <property type="protein sequence ID" value="HAC8699704.1"/>
    <property type="molecule type" value="Genomic_DNA"/>
</dbReference>
<protein>
    <submittedName>
        <fullName evidence="1">Uncharacterized protein</fullName>
    </submittedName>
</protein>
<reference evidence="1" key="2">
    <citation type="submission" date="2019-01" db="EMBL/GenBank/DDBJ databases">
        <authorList>
            <consortium name="NCBI Pathogen Detection Project"/>
        </authorList>
    </citation>
    <scope>NUCLEOTIDE SEQUENCE</scope>
    <source>
        <strain evidence="1">S05238-15</strain>
        <strain evidence="2">S05347-15</strain>
    </source>
</reference>